<proteinExistence type="predicted"/>
<evidence type="ECO:0000313" key="1">
    <source>
        <dbReference type="EMBL" id="MST98375.1"/>
    </source>
</evidence>
<protein>
    <submittedName>
        <fullName evidence="1">Uncharacterized protein</fullName>
    </submittedName>
</protein>
<name>A0A844G659_9BACT</name>
<comment type="caution">
    <text evidence="1">The sequence shown here is derived from an EMBL/GenBank/DDBJ whole genome shotgun (WGS) entry which is preliminary data.</text>
</comment>
<dbReference type="AlphaFoldDB" id="A0A844G659"/>
<dbReference type="RefSeq" id="WP_106053405.1">
    <property type="nucleotide sequence ID" value="NZ_CALXOB010000049.1"/>
</dbReference>
<dbReference type="EMBL" id="VUNS01000018">
    <property type="protein sequence ID" value="MST98375.1"/>
    <property type="molecule type" value="Genomic_DNA"/>
</dbReference>
<organism evidence="1 2">
    <name type="scientific">Victivallis lenta</name>
    <dbReference type="NCBI Taxonomy" id="2606640"/>
    <lineage>
        <taxon>Bacteria</taxon>
        <taxon>Pseudomonadati</taxon>
        <taxon>Lentisphaerota</taxon>
        <taxon>Lentisphaeria</taxon>
        <taxon>Victivallales</taxon>
        <taxon>Victivallaceae</taxon>
        <taxon>Victivallis</taxon>
    </lineage>
</organism>
<gene>
    <name evidence="1" type="ORF">FYJ85_15140</name>
</gene>
<dbReference type="Proteomes" id="UP000435649">
    <property type="component" value="Unassembled WGS sequence"/>
</dbReference>
<evidence type="ECO:0000313" key="2">
    <source>
        <dbReference type="Proteomes" id="UP000435649"/>
    </source>
</evidence>
<sequence>MTKLMILGGVAAFVLLTVGILTSLPARADNNANSQLYPNGRYALVEGEIDVAQLQQGGRNSEQKVMLKIDTTTGQVWVLQLSVNGPNDPTVRSAVWAPVANDGSFNPAGQIQVAPSF</sequence>
<reference evidence="1 2" key="1">
    <citation type="submission" date="2019-08" db="EMBL/GenBank/DDBJ databases">
        <title>In-depth cultivation of the pig gut microbiome towards novel bacterial diversity and tailored functional studies.</title>
        <authorList>
            <person name="Wylensek D."/>
            <person name="Hitch T.C.A."/>
            <person name="Clavel T."/>
        </authorList>
    </citation>
    <scope>NUCLEOTIDE SEQUENCE [LARGE SCALE GENOMIC DNA]</scope>
    <source>
        <strain evidence="1 2">BBE-744-WT-12</strain>
    </source>
</reference>
<accession>A0A844G659</accession>
<keyword evidence="2" id="KW-1185">Reference proteome</keyword>